<comment type="caution">
    <text evidence="2">The sequence shown here is derived from an EMBL/GenBank/DDBJ whole genome shotgun (WGS) entry which is preliminary data.</text>
</comment>
<dbReference type="Proteomes" id="UP000256977">
    <property type="component" value="Unassembled WGS sequence"/>
</dbReference>
<organism evidence="2 3">
    <name type="scientific">Cohnella phaseoli</name>
    <dbReference type="NCBI Taxonomy" id="456490"/>
    <lineage>
        <taxon>Bacteria</taxon>
        <taxon>Bacillati</taxon>
        <taxon>Bacillota</taxon>
        <taxon>Bacilli</taxon>
        <taxon>Bacillales</taxon>
        <taxon>Paenibacillaceae</taxon>
        <taxon>Cohnella</taxon>
    </lineage>
</organism>
<dbReference type="SUPFAM" id="SSF50800">
    <property type="entry name" value="PK beta-barrel domain-like"/>
    <property type="match status" value="1"/>
</dbReference>
<feature type="domain" description="MOSC" evidence="1">
    <location>
        <begin position="99"/>
        <end position="241"/>
    </location>
</feature>
<dbReference type="GO" id="GO:0030170">
    <property type="term" value="F:pyridoxal phosphate binding"/>
    <property type="evidence" value="ECO:0007669"/>
    <property type="project" value="InterPro"/>
</dbReference>
<proteinExistence type="predicted"/>
<dbReference type="Pfam" id="PF03476">
    <property type="entry name" value="MOSC_N"/>
    <property type="match status" value="1"/>
</dbReference>
<name>A0A3D9IBG5_9BACL</name>
<dbReference type="PANTHER" id="PTHR36930:SF1">
    <property type="entry name" value="MOSC DOMAIN-CONTAINING PROTEIN"/>
    <property type="match status" value="1"/>
</dbReference>
<evidence type="ECO:0000313" key="3">
    <source>
        <dbReference type="Proteomes" id="UP000256977"/>
    </source>
</evidence>
<dbReference type="InterPro" id="IPR005302">
    <property type="entry name" value="MoCF_Sase_C"/>
</dbReference>
<accession>A0A3D9IBG5</accession>
<dbReference type="PANTHER" id="PTHR36930">
    <property type="entry name" value="METAL-SULFUR CLUSTER BIOSYNTHESIS PROTEINS YUAD-RELATED"/>
    <property type="match status" value="1"/>
</dbReference>
<dbReference type="PROSITE" id="PS51340">
    <property type="entry name" value="MOSC"/>
    <property type="match status" value="1"/>
</dbReference>
<dbReference type="AlphaFoldDB" id="A0A3D9IBG5"/>
<dbReference type="EMBL" id="QRDZ01000032">
    <property type="protein sequence ID" value="RED59112.1"/>
    <property type="molecule type" value="Genomic_DNA"/>
</dbReference>
<evidence type="ECO:0000313" key="2">
    <source>
        <dbReference type="EMBL" id="RED59112.1"/>
    </source>
</evidence>
<dbReference type="InterPro" id="IPR052716">
    <property type="entry name" value="MOSC_domain"/>
</dbReference>
<dbReference type="RefSeq" id="WP_116064366.1">
    <property type="nucleotide sequence ID" value="NZ_QRDZ01000032.1"/>
</dbReference>
<dbReference type="GO" id="GO:0003824">
    <property type="term" value="F:catalytic activity"/>
    <property type="evidence" value="ECO:0007669"/>
    <property type="project" value="InterPro"/>
</dbReference>
<reference evidence="2 3" key="1">
    <citation type="submission" date="2018-07" db="EMBL/GenBank/DDBJ databases">
        <title>Genomic Encyclopedia of Type Strains, Phase III (KMG-III): the genomes of soil and plant-associated and newly described type strains.</title>
        <authorList>
            <person name="Whitman W."/>
        </authorList>
    </citation>
    <scope>NUCLEOTIDE SEQUENCE [LARGE SCALE GENOMIC DNA]</scope>
    <source>
        <strain evidence="2 3">CECT 7287</strain>
    </source>
</reference>
<gene>
    <name evidence="2" type="ORF">DFP98_13234</name>
</gene>
<keyword evidence="3" id="KW-1185">Reference proteome</keyword>
<dbReference type="GO" id="GO:0030151">
    <property type="term" value="F:molybdenum ion binding"/>
    <property type="evidence" value="ECO:0007669"/>
    <property type="project" value="InterPro"/>
</dbReference>
<evidence type="ECO:0000259" key="1">
    <source>
        <dbReference type="PROSITE" id="PS51340"/>
    </source>
</evidence>
<protein>
    <recommendedName>
        <fullName evidence="1">MOSC domain-containing protein</fullName>
    </recommendedName>
</protein>
<dbReference type="InterPro" id="IPR011037">
    <property type="entry name" value="Pyrv_Knase-like_insert_dom_sf"/>
</dbReference>
<dbReference type="OrthoDB" id="581532at2"/>
<sequence length="243" mass="27332">MAIVGTVREMYRYPVKSFAGERLETECRIESYGIFGDRLHAFIDETKEGWNSFITARGIPAMLSYRAILEEKSAEDGEPCVIVTAPDGKQYRWDEELLREVQQFARVKISMKSYRPKSGGGTGIDDSHILIVTDRSLLRLEALWGKELDPRRFRANLIVSLNDEEAEESEWIGKNVTIGSAELRIDKGCERCAMIGLHPDTQERDPSLLKVVNKELKLIFGVYASVVKPGAIAVGDKVLLRSP</sequence>
<dbReference type="Gene3D" id="2.40.33.20">
    <property type="entry name" value="PK beta-barrel domain-like"/>
    <property type="match status" value="1"/>
</dbReference>
<dbReference type="InterPro" id="IPR005303">
    <property type="entry name" value="MOCOS_middle"/>
</dbReference>
<dbReference type="Pfam" id="PF03473">
    <property type="entry name" value="MOSC"/>
    <property type="match status" value="1"/>
</dbReference>